<feature type="transmembrane region" description="Helical" evidence="8">
    <location>
        <begin position="30"/>
        <end position="57"/>
    </location>
</feature>
<proteinExistence type="inferred from homology"/>
<feature type="transmembrane region" description="Helical" evidence="8">
    <location>
        <begin position="192"/>
        <end position="212"/>
    </location>
</feature>
<evidence type="ECO:0000313" key="9">
    <source>
        <dbReference type="EMBL" id="MBC9811600.1"/>
    </source>
</evidence>
<feature type="transmembrane region" description="Helical" evidence="8">
    <location>
        <begin position="443"/>
        <end position="465"/>
    </location>
</feature>
<dbReference type="Pfam" id="PF03062">
    <property type="entry name" value="MBOAT"/>
    <property type="match status" value="1"/>
</dbReference>
<dbReference type="InterPro" id="IPR051085">
    <property type="entry name" value="MB_O-acyltransferase"/>
</dbReference>
<comment type="caution">
    <text evidence="9">The sequence shown here is derived from an EMBL/GenBank/DDBJ whole genome shotgun (WGS) entry which is preliminary data.</text>
</comment>
<feature type="transmembrane region" description="Helical" evidence="8">
    <location>
        <begin position="405"/>
        <end position="423"/>
    </location>
</feature>
<sequence length="473" mass="53858">MVFSSIFFLLYFLPIFLLGYHFIDKKYKNYWILASSIFFYAWGAPKFIFVVLAAAIVDYSLVNKMHAVENRTHKKRWLVFSLLLNIGLLAYFKYANFFIENVNALLEAMGVTTIAWTEIALPIGISFYIFQSITYAVDVYRGVNPPVKNFSLYLLFILSFPQMIAGPIVKFNHIAHQLANRDETADDRLLGFYRFCIGLGKKVLIANVLAVYADRVLNGDLHAASSAAVWMGIIAYTFQIYFDFSGYSDMAIGLGRMIGFKFPENFDSPYLSATISEFWRRWHMTLGGFMKEYLYIPLGGSRGVSKNRVLLNLGIVFLLSGLWHGASWNFILWGAFHGLFLILDRLFLIRLLNKLGTIVSVVVTFFIVVVGWAIFRMEDFDAMKLVLEKMFSFEAGTAIQLSLEYWVVLAVAVFFSVVTAFRFGKMAETFFLHQETASVAAHFTLFVIAVALLMLSISGIAASGFNPFIYYRF</sequence>
<keyword evidence="7" id="KW-0012">Acyltransferase</keyword>
<dbReference type="PANTHER" id="PTHR13285:SF18">
    <property type="entry name" value="PROTEIN-CYSTEINE N-PALMITOYLTRANSFERASE RASP"/>
    <property type="match status" value="1"/>
</dbReference>
<evidence type="ECO:0000256" key="6">
    <source>
        <dbReference type="ARBA" id="ARBA00023136"/>
    </source>
</evidence>
<keyword evidence="5 8" id="KW-1133">Transmembrane helix</keyword>
<evidence type="ECO:0000256" key="1">
    <source>
        <dbReference type="ARBA" id="ARBA00004651"/>
    </source>
</evidence>
<keyword evidence="7" id="KW-0808">Transferase</keyword>
<feature type="transmembrane region" description="Helical" evidence="8">
    <location>
        <begin position="330"/>
        <end position="348"/>
    </location>
</feature>
<keyword evidence="3 7" id="KW-1003">Cell membrane</keyword>
<dbReference type="PIRSF" id="PIRSF500217">
    <property type="entry name" value="AlgI"/>
    <property type="match status" value="1"/>
</dbReference>
<comment type="subcellular location">
    <subcellularLocation>
        <location evidence="1">Cell membrane</location>
        <topology evidence="1">Multi-pass membrane protein</topology>
    </subcellularLocation>
</comment>
<evidence type="ECO:0000256" key="8">
    <source>
        <dbReference type="SAM" id="Phobius"/>
    </source>
</evidence>
<feature type="transmembrane region" description="Helical" evidence="8">
    <location>
        <begin position="77"/>
        <end position="94"/>
    </location>
</feature>
<dbReference type="GO" id="GO:0005886">
    <property type="term" value="C:plasma membrane"/>
    <property type="evidence" value="ECO:0007669"/>
    <property type="project" value="UniProtKB-SubCell"/>
</dbReference>
<organism evidence="9 10">
    <name type="scientific">Taishania pollutisoli</name>
    <dbReference type="NCBI Taxonomy" id="2766479"/>
    <lineage>
        <taxon>Bacteria</taxon>
        <taxon>Pseudomonadati</taxon>
        <taxon>Bacteroidota</taxon>
        <taxon>Flavobacteriia</taxon>
        <taxon>Flavobacteriales</taxon>
        <taxon>Crocinitomicaceae</taxon>
        <taxon>Taishania</taxon>
    </lineage>
</organism>
<feature type="transmembrane region" description="Helical" evidence="8">
    <location>
        <begin position="106"/>
        <end position="130"/>
    </location>
</feature>
<dbReference type="EMBL" id="JACVEL010000002">
    <property type="protein sequence ID" value="MBC9811600.1"/>
    <property type="molecule type" value="Genomic_DNA"/>
</dbReference>
<name>A0A8J6PDQ3_9FLAO</name>
<evidence type="ECO:0000256" key="2">
    <source>
        <dbReference type="ARBA" id="ARBA00010323"/>
    </source>
</evidence>
<evidence type="ECO:0000313" key="10">
    <source>
        <dbReference type="Proteomes" id="UP000652681"/>
    </source>
</evidence>
<feature type="transmembrane region" description="Helical" evidence="8">
    <location>
        <begin position="309"/>
        <end position="324"/>
    </location>
</feature>
<reference evidence="9" key="1">
    <citation type="submission" date="2020-09" db="EMBL/GenBank/DDBJ databases">
        <title>Taishania pollutisoli gen. nov., sp. nov., Isolated from Tetrabromobisphenol A-Contaminated Soil.</title>
        <authorList>
            <person name="Chen Q."/>
        </authorList>
    </citation>
    <scope>NUCLEOTIDE SEQUENCE</scope>
    <source>
        <strain evidence="9">CZZ-1</strain>
    </source>
</reference>
<dbReference type="PANTHER" id="PTHR13285">
    <property type="entry name" value="ACYLTRANSFERASE"/>
    <property type="match status" value="1"/>
</dbReference>
<gene>
    <name evidence="9" type="ORF">H9Y05_03845</name>
</gene>
<dbReference type="AlphaFoldDB" id="A0A8J6PDQ3"/>
<keyword evidence="4 8" id="KW-0812">Transmembrane</keyword>
<dbReference type="Proteomes" id="UP000652681">
    <property type="component" value="Unassembled WGS sequence"/>
</dbReference>
<evidence type="ECO:0000256" key="4">
    <source>
        <dbReference type="ARBA" id="ARBA00022692"/>
    </source>
</evidence>
<keyword evidence="6 7" id="KW-0472">Membrane</keyword>
<dbReference type="GO" id="GO:0042121">
    <property type="term" value="P:alginic acid biosynthetic process"/>
    <property type="evidence" value="ECO:0007669"/>
    <property type="project" value="InterPro"/>
</dbReference>
<evidence type="ECO:0000256" key="3">
    <source>
        <dbReference type="ARBA" id="ARBA00022475"/>
    </source>
</evidence>
<feature type="transmembrane region" description="Helical" evidence="8">
    <location>
        <begin position="6"/>
        <end position="23"/>
    </location>
</feature>
<feature type="transmembrane region" description="Helical" evidence="8">
    <location>
        <begin position="224"/>
        <end position="242"/>
    </location>
</feature>
<dbReference type="InterPro" id="IPR004299">
    <property type="entry name" value="MBOAT_fam"/>
</dbReference>
<evidence type="ECO:0000256" key="5">
    <source>
        <dbReference type="ARBA" id="ARBA00022989"/>
    </source>
</evidence>
<dbReference type="InterPro" id="IPR024194">
    <property type="entry name" value="Ac/AlaTfrase_AlgI/DltB"/>
</dbReference>
<protein>
    <submittedName>
        <fullName evidence="9">MBOAT family protein</fullName>
    </submittedName>
</protein>
<dbReference type="PIRSF" id="PIRSF016636">
    <property type="entry name" value="AlgI_DltB"/>
    <property type="match status" value="1"/>
</dbReference>
<comment type="similarity">
    <text evidence="2 7">Belongs to the membrane-bound acyltransferase family.</text>
</comment>
<keyword evidence="10" id="KW-1185">Reference proteome</keyword>
<feature type="transmembrane region" description="Helical" evidence="8">
    <location>
        <begin position="355"/>
        <end position="375"/>
    </location>
</feature>
<evidence type="ECO:0000256" key="7">
    <source>
        <dbReference type="PIRNR" id="PIRNR016636"/>
    </source>
</evidence>
<dbReference type="InterPro" id="IPR028362">
    <property type="entry name" value="AlgI"/>
</dbReference>
<dbReference type="GO" id="GO:0016746">
    <property type="term" value="F:acyltransferase activity"/>
    <property type="evidence" value="ECO:0007669"/>
    <property type="project" value="UniProtKB-KW"/>
</dbReference>
<feature type="transmembrane region" description="Helical" evidence="8">
    <location>
        <begin position="150"/>
        <end position="171"/>
    </location>
</feature>
<accession>A0A8J6PDQ3</accession>